<proteinExistence type="predicted"/>
<protein>
    <submittedName>
        <fullName evidence="2">Uncharacterized protein</fullName>
    </submittedName>
</protein>
<dbReference type="OrthoDB" id="4498621at2759"/>
<organism evidence="2 3">
    <name type="scientific">Aspergillus tamarii</name>
    <dbReference type="NCBI Taxonomy" id="41984"/>
    <lineage>
        <taxon>Eukaryota</taxon>
        <taxon>Fungi</taxon>
        <taxon>Dikarya</taxon>
        <taxon>Ascomycota</taxon>
        <taxon>Pezizomycotina</taxon>
        <taxon>Eurotiomycetes</taxon>
        <taxon>Eurotiomycetidae</taxon>
        <taxon>Eurotiales</taxon>
        <taxon>Aspergillaceae</taxon>
        <taxon>Aspergillus</taxon>
        <taxon>Aspergillus subgen. Circumdati</taxon>
    </lineage>
</organism>
<feature type="compositionally biased region" description="Basic and acidic residues" evidence="1">
    <location>
        <begin position="37"/>
        <end position="76"/>
    </location>
</feature>
<gene>
    <name evidence="2" type="ORF">BDV40DRAFT_304233</name>
</gene>
<evidence type="ECO:0000313" key="3">
    <source>
        <dbReference type="Proteomes" id="UP000326950"/>
    </source>
</evidence>
<reference evidence="2 3" key="1">
    <citation type="submission" date="2019-04" db="EMBL/GenBank/DDBJ databases">
        <title>Friends and foes A comparative genomics study of 23 Aspergillus species from section Flavi.</title>
        <authorList>
            <consortium name="DOE Joint Genome Institute"/>
            <person name="Kjaerbolling I."/>
            <person name="Vesth T."/>
            <person name="Frisvad J.C."/>
            <person name="Nybo J.L."/>
            <person name="Theobald S."/>
            <person name="Kildgaard S."/>
            <person name="Isbrandt T."/>
            <person name="Kuo A."/>
            <person name="Sato A."/>
            <person name="Lyhne E.K."/>
            <person name="Kogle M.E."/>
            <person name="Wiebenga A."/>
            <person name="Kun R.S."/>
            <person name="Lubbers R.J."/>
            <person name="Makela M.R."/>
            <person name="Barry K."/>
            <person name="Chovatia M."/>
            <person name="Clum A."/>
            <person name="Daum C."/>
            <person name="Haridas S."/>
            <person name="He G."/>
            <person name="LaButti K."/>
            <person name="Lipzen A."/>
            <person name="Mondo S."/>
            <person name="Riley R."/>
            <person name="Salamov A."/>
            <person name="Simmons B.A."/>
            <person name="Magnuson J.K."/>
            <person name="Henrissat B."/>
            <person name="Mortensen U.H."/>
            <person name="Larsen T.O."/>
            <person name="Devries R.P."/>
            <person name="Grigoriev I.V."/>
            <person name="Machida M."/>
            <person name="Baker S.E."/>
            <person name="Andersen M.R."/>
        </authorList>
    </citation>
    <scope>NUCLEOTIDE SEQUENCE [LARGE SCALE GENOMIC DNA]</scope>
    <source>
        <strain evidence="2 3">CBS 117626</strain>
    </source>
</reference>
<evidence type="ECO:0000313" key="2">
    <source>
        <dbReference type="EMBL" id="KAE8158401.1"/>
    </source>
</evidence>
<dbReference type="EMBL" id="ML738696">
    <property type="protein sequence ID" value="KAE8158401.1"/>
    <property type="molecule type" value="Genomic_DNA"/>
</dbReference>
<dbReference type="AlphaFoldDB" id="A0A5N6UJX2"/>
<name>A0A5N6UJX2_ASPTM</name>
<accession>A0A5N6UJX2</accession>
<evidence type="ECO:0000256" key="1">
    <source>
        <dbReference type="SAM" id="MobiDB-lite"/>
    </source>
</evidence>
<feature type="compositionally biased region" description="Low complexity" evidence="1">
    <location>
        <begin position="135"/>
        <end position="152"/>
    </location>
</feature>
<feature type="region of interest" description="Disordered" evidence="1">
    <location>
        <begin position="1"/>
        <end position="188"/>
    </location>
</feature>
<sequence>MAPELDSSVNPPPAPEASNTSGADMDTKATDAAPKQNNDDIIRAKPVDANDQSEERESPEATESPKEHKPAEEAKSGGHASILPDDGPKESTTENGIAQPSAGDKREHEPTSTPTNTGRPNVESLTEPANKKQRTTGTRTRNGNTTAPATNGEKSKASRFKKAKDDVKKVIPTDGIGSRTRSRTKTSS</sequence>
<dbReference type="Proteomes" id="UP000326950">
    <property type="component" value="Unassembled WGS sequence"/>
</dbReference>
<keyword evidence="3" id="KW-1185">Reference proteome</keyword>